<dbReference type="InterPro" id="IPR004791">
    <property type="entry name" value="UvrC"/>
</dbReference>
<dbReference type="EMBL" id="LR739233">
    <property type="protein sequence ID" value="VZR75611.1"/>
    <property type="molecule type" value="Genomic_DNA"/>
</dbReference>
<evidence type="ECO:0000256" key="6">
    <source>
        <dbReference type="HAMAP-Rule" id="MF_00203"/>
    </source>
</evidence>
<dbReference type="InterPro" id="IPR001162">
    <property type="entry name" value="UvrC_RNase_H_dom"/>
</dbReference>
<dbReference type="InterPro" id="IPR000305">
    <property type="entry name" value="GIY-YIG_endonuc"/>
</dbReference>
<organism evidence="11">
    <name type="scientific">Mycoplasma feriruminatoris</name>
    <dbReference type="NCBI Taxonomy" id="1179777"/>
    <lineage>
        <taxon>Bacteria</taxon>
        <taxon>Bacillati</taxon>
        <taxon>Mycoplasmatota</taxon>
        <taxon>Mollicutes</taxon>
        <taxon>Mycoplasmataceae</taxon>
        <taxon>Mycoplasma</taxon>
    </lineage>
</organism>
<dbReference type="SUPFAM" id="SSF82771">
    <property type="entry name" value="GIY-YIG endonuclease"/>
    <property type="match status" value="1"/>
</dbReference>
<dbReference type="EMBL" id="LR738858">
    <property type="protein sequence ID" value="VZK65468.1"/>
    <property type="molecule type" value="Genomic_DNA"/>
</dbReference>
<evidence type="ECO:0000259" key="9">
    <source>
        <dbReference type="PROSITE" id="PS50165"/>
    </source>
</evidence>
<dbReference type="InterPro" id="IPR035901">
    <property type="entry name" value="GIY-YIG_endonuc_sf"/>
</dbReference>
<keyword evidence="5 6" id="KW-0234">DNA repair</keyword>
<dbReference type="Gene3D" id="4.10.860.10">
    <property type="entry name" value="UVR domain"/>
    <property type="match status" value="1"/>
</dbReference>
<dbReference type="GO" id="GO:0009380">
    <property type="term" value="C:excinuclease repair complex"/>
    <property type="evidence" value="ECO:0007669"/>
    <property type="project" value="InterPro"/>
</dbReference>
<keyword evidence="1 6" id="KW-0963">Cytoplasm</keyword>
<dbReference type="PROSITE" id="PS50151">
    <property type="entry name" value="UVR"/>
    <property type="match status" value="1"/>
</dbReference>
<evidence type="ECO:0000256" key="3">
    <source>
        <dbReference type="ARBA" id="ARBA00022769"/>
    </source>
</evidence>
<dbReference type="InterPro" id="IPR010994">
    <property type="entry name" value="RuvA_2-like"/>
</dbReference>
<keyword evidence="2 6" id="KW-0227">DNA damage</keyword>
<name>A0A654IFJ7_9MOLU</name>
<dbReference type="PROSITE" id="PS50164">
    <property type="entry name" value="GIY_YIG"/>
    <property type="match status" value="1"/>
</dbReference>
<dbReference type="Pfam" id="PF22920">
    <property type="entry name" value="UvrC_RNaseH"/>
    <property type="match status" value="1"/>
</dbReference>
<dbReference type="PANTHER" id="PTHR30562">
    <property type="entry name" value="UVRC/OXIDOREDUCTASE"/>
    <property type="match status" value="1"/>
</dbReference>
<dbReference type="GO" id="GO:0003677">
    <property type="term" value="F:DNA binding"/>
    <property type="evidence" value="ECO:0007669"/>
    <property type="project" value="UniProtKB-UniRule"/>
</dbReference>
<evidence type="ECO:0000259" key="7">
    <source>
        <dbReference type="PROSITE" id="PS50151"/>
    </source>
</evidence>
<dbReference type="InterPro" id="IPR001943">
    <property type="entry name" value="UVR_dom"/>
</dbReference>
<dbReference type="Gene3D" id="3.40.1440.10">
    <property type="entry name" value="GIY-YIG endonuclease"/>
    <property type="match status" value="1"/>
</dbReference>
<dbReference type="Pfam" id="PF08459">
    <property type="entry name" value="UvrC_RNaseH_dom"/>
    <property type="match status" value="1"/>
</dbReference>
<reference evidence="11" key="1">
    <citation type="submission" date="2019-11" db="EMBL/GenBank/DDBJ databases">
        <authorList>
            <person name="Falquet L."/>
            <person name="Falquet L."/>
        </authorList>
    </citation>
    <scope>NUCLEOTIDE SEQUENCE</scope>
    <source>
        <strain evidence="12">G1650</strain>
        <strain evidence="11">G1705</strain>
        <strain evidence="10">G5813/1+2</strain>
    </source>
</reference>
<dbReference type="NCBIfam" id="TIGR00194">
    <property type="entry name" value="uvrC"/>
    <property type="match status" value="1"/>
</dbReference>
<feature type="domain" description="UvrC family homology region profile" evidence="9">
    <location>
        <begin position="245"/>
        <end position="463"/>
    </location>
</feature>
<feature type="domain" description="UVR" evidence="7">
    <location>
        <begin position="194"/>
        <end position="229"/>
    </location>
</feature>
<comment type="function">
    <text evidence="6">The UvrABC repair system catalyzes the recognition and processing of DNA lesions. UvrC both incises the 5' and 3' sides of the lesion. The N-terminal half is responsible for the 3' incision and the C-terminal half is responsible for the 5' incision.</text>
</comment>
<evidence type="ECO:0000256" key="5">
    <source>
        <dbReference type="ARBA" id="ARBA00023204"/>
    </source>
</evidence>
<dbReference type="PROSITE" id="PS50165">
    <property type="entry name" value="UVRC"/>
    <property type="match status" value="1"/>
</dbReference>
<dbReference type="GO" id="GO:0006289">
    <property type="term" value="P:nucleotide-excision repair"/>
    <property type="evidence" value="ECO:0007669"/>
    <property type="project" value="UniProtKB-UniRule"/>
</dbReference>
<keyword evidence="3 6" id="KW-0228">DNA excision</keyword>
<proteinExistence type="inferred from homology"/>
<accession>A0A654IFJ7</accession>
<keyword evidence="4 6" id="KW-0267">Excision nuclease</keyword>
<dbReference type="PANTHER" id="PTHR30562:SF1">
    <property type="entry name" value="UVRABC SYSTEM PROTEIN C"/>
    <property type="match status" value="1"/>
</dbReference>
<gene>
    <name evidence="6 11" type="primary">uvrC</name>
    <name evidence="10" type="ORF">MF5292_00645</name>
    <name evidence="12" type="ORF">MF5293_00641</name>
    <name evidence="11" type="ORF">MF5294_00643</name>
</gene>
<dbReference type="SUPFAM" id="SSF47781">
    <property type="entry name" value="RuvA domain 2-like"/>
    <property type="match status" value="1"/>
</dbReference>
<evidence type="ECO:0000313" key="12">
    <source>
        <dbReference type="EMBL" id="VZR98109.1"/>
    </source>
</evidence>
<dbReference type="Gene3D" id="1.10.150.20">
    <property type="entry name" value="5' to 3' exonuclease, C-terminal subdomain"/>
    <property type="match status" value="1"/>
</dbReference>
<comment type="similarity">
    <text evidence="6">Belongs to the UvrC family.</text>
</comment>
<comment type="subunit">
    <text evidence="6">Interacts with UvrB in an incision complex.</text>
</comment>
<dbReference type="HAMAP" id="MF_00203">
    <property type="entry name" value="UvrC"/>
    <property type="match status" value="1"/>
</dbReference>
<dbReference type="SUPFAM" id="SSF46600">
    <property type="entry name" value="C-terminal UvrC-binding domain of UvrB"/>
    <property type="match status" value="1"/>
</dbReference>
<dbReference type="CDD" id="cd10434">
    <property type="entry name" value="GIY-YIG_UvrC_Cho"/>
    <property type="match status" value="1"/>
</dbReference>
<dbReference type="InterPro" id="IPR050066">
    <property type="entry name" value="UvrABC_protein_C"/>
</dbReference>
<dbReference type="GO" id="GO:0005737">
    <property type="term" value="C:cytoplasm"/>
    <property type="evidence" value="ECO:0007669"/>
    <property type="project" value="UniProtKB-SubCell"/>
</dbReference>
<dbReference type="GO" id="GO:0009432">
    <property type="term" value="P:SOS response"/>
    <property type="evidence" value="ECO:0007669"/>
    <property type="project" value="UniProtKB-UniRule"/>
</dbReference>
<evidence type="ECO:0000256" key="4">
    <source>
        <dbReference type="ARBA" id="ARBA00022881"/>
    </source>
</evidence>
<dbReference type="GO" id="GO:0009381">
    <property type="term" value="F:excinuclease ABC activity"/>
    <property type="evidence" value="ECO:0007669"/>
    <property type="project" value="UniProtKB-UniRule"/>
</dbReference>
<dbReference type="InterPro" id="IPR047296">
    <property type="entry name" value="GIY-YIG_UvrC_Cho"/>
</dbReference>
<dbReference type="AlphaFoldDB" id="A0A654IFJ7"/>
<keyword evidence="6" id="KW-0742">SOS response</keyword>
<dbReference type="Pfam" id="PF01541">
    <property type="entry name" value="GIY-YIG"/>
    <property type="match status" value="1"/>
</dbReference>
<dbReference type="SMART" id="SM00465">
    <property type="entry name" value="GIYc"/>
    <property type="match status" value="1"/>
</dbReference>
<dbReference type="InterPro" id="IPR036876">
    <property type="entry name" value="UVR_dom_sf"/>
</dbReference>
<protein>
    <recommendedName>
        <fullName evidence="6">UvrABC system protein C</fullName>
        <shortName evidence="6">Protein UvrC</shortName>
    </recommendedName>
    <alternativeName>
        <fullName evidence="6">Excinuclease ABC subunit C</fullName>
    </alternativeName>
</protein>
<dbReference type="Pfam" id="PF02151">
    <property type="entry name" value="UVR"/>
    <property type="match status" value="1"/>
</dbReference>
<feature type="domain" description="GIY-YIG" evidence="8">
    <location>
        <begin position="12"/>
        <end position="89"/>
    </location>
</feature>
<sequence>MSLKQQVDLLTNKPGCYLFLNKEKQVIYVGKAKNLKKRVSTYFNKAYNIKTTRLIREIADLKYFIVDNEKESLLLEKNLIKKYHPKYNVLLNDDKTYPYIIITNQKDPMYKYVRKYDKKALKNYGPLPIGSNARNILLTLQRLFPLRMCKGDLKKPCLYYHLNQCSGACFKEVDPSYYENQIKQVDKFFKGDINQVKQTLINQMQKASDNLQFEQAKRIKDQITSLDFITAKQNVDIVTNKNIDVVNYEINQDKICFVMLFYRLGQLTYKDEYIQDYEGQNLSELFNSYLQQIYQKNIYPDVLLIPNEIELLDLDENLLEFSSYSLDKQNDVFVKLAKQNAIDSLNKSIISNNINSGDEIEILNQLQQISNASKYLKRIEMFDISNIYNQFITGACIVYINGKPIRNEFRKYNIDSSYTSDFSRMKFMLEKRFLKKINQKEELPDLIIVDGGIIQIHAAKEVLNKLNLNIDVIGLSKDDHHKTRYLIDVFEQTIDIKNFKKLFNFLTSLQIRVDEYAKSGFRKKYHNQLNDQVLLIKGVGKKTNLKLYKHFKTIDNIKKADFEELNKVINNKKITNLIISNLNK</sequence>
<evidence type="ECO:0000313" key="11">
    <source>
        <dbReference type="EMBL" id="VZR75611.1"/>
    </source>
</evidence>
<dbReference type="Gene3D" id="3.30.420.340">
    <property type="entry name" value="UvrC, RNAse H endonuclease domain"/>
    <property type="match status" value="1"/>
</dbReference>
<evidence type="ECO:0000256" key="2">
    <source>
        <dbReference type="ARBA" id="ARBA00022763"/>
    </source>
</evidence>
<dbReference type="FunFam" id="3.40.1440.10:FF:000001">
    <property type="entry name" value="UvrABC system protein C"/>
    <property type="match status" value="1"/>
</dbReference>
<comment type="subcellular location">
    <subcellularLocation>
        <location evidence="6">Cytoplasm</location>
    </subcellularLocation>
</comment>
<evidence type="ECO:0000256" key="1">
    <source>
        <dbReference type="ARBA" id="ARBA00022490"/>
    </source>
</evidence>
<evidence type="ECO:0000259" key="8">
    <source>
        <dbReference type="PROSITE" id="PS50164"/>
    </source>
</evidence>
<evidence type="ECO:0000313" key="10">
    <source>
        <dbReference type="EMBL" id="VZK65468.1"/>
    </source>
</evidence>
<dbReference type="EMBL" id="LR739234">
    <property type="protein sequence ID" value="VZR98109.1"/>
    <property type="molecule type" value="Genomic_DNA"/>
</dbReference>
<dbReference type="InterPro" id="IPR038476">
    <property type="entry name" value="UvrC_RNase_H_dom_sf"/>
</dbReference>